<dbReference type="SUPFAM" id="SSF51126">
    <property type="entry name" value="Pectin lyase-like"/>
    <property type="match status" value="1"/>
</dbReference>
<dbReference type="EMBL" id="KL142367">
    <property type="protein sequence ID" value="KDR86062.1"/>
    <property type="molecule type" value="Genomic_DNA"/>
</dbReference>
<proteinExistence type="predicted"/>
<dbReference type="STRING" id="685588.A0A067TUR0"/>
<dbReference type="OrthoDB" id="187139at2759"/>
<dbReference type="HOGENOM" id="CLU_1525246_0_0_1"/>
<dbReference type="InterPro" id="IPR011050">
    <property type="entry name" value="Pectin_lyase_fold/virulence"/>
</dbReference>
<dbReference type="InterPro" id="IPR012334">
    <property type="entry name" value="Pectin_lyas_fold"/>
</dbReference>
<evidence type="ECO:0000313" key="2">
    <source>
        <dbReference type="Proteomes" id="UP000027222"/>
    </source>
</evidence>
<gene>
    <name evidence="1" type="ORF">GALMADRAFT_219084</name>
</gene>
<organism evidence="1 2">
    <name type="scientific">Galerina marginata (strain CBS 339.88)</name>
    <dbReference type="NCBI Taxonomy" id="685588"/>
    <lineage>
        <taxon>Eukaryota</taxon>
        <taxon>Fungi</taxon>
        <taxon>Dikarya</taxon>
        <taxon>Basidiomycota</taxon>
        <taxon>Agaricomycotina</taxon>
        <taxon>Agaricomycetes</taxon>
        <taxon>Agaricomycetidae</taxon>
        <taxon>Agaricales</taxon>
        <taxon>Agaricineae</taxon>
        <taxon>Strophariaceae</taxon>
        <taxon>Galerina</taxon>
    </lineage>
</organism>
<dbReference type="AlphaFoldDB" id="A0A067TUR0"/>
<evidence type="ECO:0000313" key="1">
    <source>
        <dbReference type="EMBL" id="KDR86062.1"/>
    </source>
</evidence>
<sequence>MWAGLITNITVFKATTATETELGVTLHIHNEHRVARPTNLQHHFLLQQRSHCGWCLLARNSTCFSLGFVFVVHGSTFTVAHVEGKDDTPTLLAALPNPSAATNATIFFKQGITYNIFTPIKFPALNNVEIRVEGNLTYPSDIPTVQAIVGASSFPGAWYEGQTSFDKKSAGFLGDP</sequence>
<dbReference type="Proteomes" id="UP000027222">
    <property type="component" value="Unassembled WGS sequence"/>
</dbReference>
<keyword evidence="2" id="KW-1185">Reference proteome</keyword>
<accession>A0A067TUR0</accession>
<name>A0A067TUR0_GALM3</name>
<reference evidence="2" key="1">
    <citation type="journal article" date="2014" name="Proc. Natl. Acad. Sci. U.S.A.">
        <title>Extensive sampling of basidiomycete genomes demonstrates inadequacy of the white-rot/brown-rot paradigm for wood decay fungi.</title>
        <authorList>
            <person name="Riley R."/>
            <person name="Salamov A.A."/>
            <person name="Brown D.W."/>
            <person name="Nagy L.G."/>
            <person name="Floudas D."/>
            <person name="Held B.W."/>
            <person name="Levasseur A."/>
            <person name="Lombard V."/>
            <person name="Morin E."/>
            <person name="Otillar R."/>
            <person name="Lindquist E.A."/>
            <person name="Sun H."/>
            <person name="LaButti K.M."/>
            <person name="Schmutz J."/>
            <person name="Jabbour D."/>
            <person name="Luo H."/>
            <person name="Baker S.E."/>
            <person name="Pisabarro A.G."/>
            <person name="Walton J.D."/>
            <person name="Blanchette R.A."/>
            <person name="Henrissat B."/>
            <person name="Martin F."/>
            <person name="Cullen D."/>
            <person name="Hibbett D.S."/>
            <person name="Grigoriev I.V."/>
        </authorList>
    </citation>
    <scope>NUCLEOTIDE SEQUENCE [LARGE SCALE GENOMIC DNA]</scope>
    <source>
        <strain evidence="2">CBS 339.88</strain>
    </source>
</reference>
<dbReference type="Gene3D" id="2.160.20.10">
    <property type="entry name" value="Single-stranded right-handed beta-helix, Pectin lyase-like"/>
    <property type="match status" value="1"/>
</dbReference>
<protein>
    <submittedName>
        <fullName evidence="1">Uncharacterized protein</fullName>
    </submittedName>
</protein>